<proteinExistence type="predicted"/>
<dbReference type="EMBL" id="GL883021">
    <property type="protein sequence ID" value="EGG17448.1"/>
    <property type="molecule type" value="Genomic_DNA"/>
</dbReference>
<sequence length="136" mass="16194">MRYFFSLMFGENNYLISFYLFVIHHLPMASQVVQSVTAMNALNNNNNDKHQQIKRQLSQCAYPHNQFGGKQRIRRLKSIKQYENTVANRVYQFNRLIIITNQLLLLFGHKIMLQDLFHLLYYFPSTLSSSRNFVQL</sequence>
<accession>F4Q674</accession>
<keyword evidence="2" id="KW-1185">Reference proteome</keyword>
<dbReference type="Proteomes" id="UP000007797">
    <property type="component" value="Unassembled WGS sequence"/>
</dbReference>
<dbReference type="KEGG" id="dfa:DFA_08443"/>
<dbReference type="GeneID" id="14868902"/>
<evidence type="ECO:0000313" key="1">
    <source>
        <dbReference type="EMBL" id="EGG17448.1"/>
    </source>
</evidence>
<evidence type="ECO:0000313" key="2">
    <source>
        <dbReference type="Proteomes" id="UP000007797"/>
    </source>
</evidence>
<dbReference type="AlphaFoldDB" id="F4Q674"/>
<gene>
    <name evidence="1" type="ORF">DFA_08443</name>
</gene>
<name>F4Q674_CACFS</name>
<protein>
    <submittedName>
        <fullName evidence="1">Uncharacterized protein</fullName>
    </submittedName>
</protein>
<reference evidence="2" key="1">
    <citation type="journal article" date="2011" name="Genome Res.">
        <title>Phylogeny-wide analysis of social amoeba genomes highlights ancient origins for complex intercellular communication.</title>
        <authorList>
            <person name="Heidel A.J."/>
            <person name="Lawal H.M."/>
            <person name="Felder M."/>
            <person name="Schilde C."/>
            <person name="Helps N.R."/>
            <person name="Tunggal B."/>
            <person name="Rivero F."/>
            <person name="John U."/>
            <person name="Schleicher M."/>
            <person name="Eichinger L."/>
            <person name="Platzer M."/>
            <person name="Noegel A.A."/>
            <person name="Schaap P."/>
            <person name="Gloeckner G."/>
        </authorList>
    </citation>
    <scope>NUCLEOTIDE SEQUENCE [LARGE SCALE GENOMIC DNA]</scope>
    <source>
        <strain evidence="2">SH3</strain>
    </source>
</reference>
<dbReference type="RefSeq" id="XP_004355932.1">
    <property type="nucleotide sequence ID" value="XM_004355879.1"/>
</dbReference>
<organism evidence="1 2">
    <name type="scientific">Cavenderia fasciculata</name>
    <name type="common">Slime mold</name>
    <name type="synonym">Dictyostelium fasciculatum</name>
    <dbReference type="NCBI Taxonomy" id="261658"/>
    <lineage>
        <taxon>Eukaryota</taxon>
        <taxon>Amoebozoa</taxon>
        <taxon>Evosea</taxon>
        <taxon>Eumycetozoa</taxon>
        <taxon>Dictyostelia</taxon>
        <taxon>Acytosteliales</taxon>
        <taxon>Cavenderiaceae</taxon>
        <taxon>Cavenderia</taxon>
    </lineage>
</organism>